<proteinExistence type="predicted"/>
<keyword evidence="1" id="KW-0812">Transmembrane</keyword>
<evidence type="ECO:0000256" key="1">
    <source>
        <dbReference type="SAM" id="Phobius"/>
    </source>
</evidence>
<keyword evidence="1" id="KW-1133">Transmembrane helix</keyword>
<dbReference type="AlphaFoldDB" id="A0A7I8KDW0"/>
<sequence length="93" mass="10773">MEQPPGYVAREGNLCIWFAKFNDLLTTFVFSLCVVNPIVLIKMIEGGLIIFVIYVDDIFVIKSDEVSIHSTKTPKYFLEIEFAYQDKKFVMIQ</sequence>
<evidence type="ECO:0000313" key="3">
    <source>
        <dbReference type="Proteomes" id="UP000663760"/>
    </source>
</evidence>
<gene>
    <name evidence="2" type="ORF">SI8410_05006355</name>
</gene>
<keyword evidence="1" id="KW-0472">Membrane</keyword>
<keyword evidence="3" id="KW-1185">Reference proteome</keyword>
<organism evidence="2 3">
    <name type="scientific">Spirodela intermedia</name>
    <name type="common">Intermediate duckweed</name>
    <dbReference type="NCBI Taxonomy" id="51605"/>
    <lineage>
        <taxon>Eukaryota</taxon>
        <taxon>Viridiplantae</taxon>
        <taxon>Streptophyta</taxon>
        <taxon>Embryophyta</taxon>
        <taxon>Tracheophyta</taxon>
        <taxon>Spermatophyta</taxon>
        <taxon>Magnoliopsida</taxon>
        <taxon>Liliopsida</taxon>
        <taxon>Araceae</taxon>
        <taxon>Lemnoideae</taxon>
        <taxon>Spirodela</taxon>
    </lineage>
</organism>
<dbReference type="EMBL" id="LR746268">
    <property type="protein sequence ID" value="CAA7395692.1"/>
    <property type="molecule type" value="Genomic_DNA"/>
</dbReference>
<feature type="transmembrane region" description="Helical" evidence="1">
    <location>
        <begin position="28"/>
        <end position="55"/>
    </location>
</feature>
<accession>A0A7I8KDW0</accession>
<name>A0A7I8KDW0_SPIIN</name>
<evidence type="ECO:0000313" key="2">
    <source>
        <dbReference type="EMBL" id="CAA7395692.1"/>
    </source>
</evidence>
<dbReference type="Proteomes" id="UP000663760">
    <property type="component" value="Chromosome 5"/>
</dbReference>
<protein>
    <submittedName>
        <fullName evidence="2">Uncharacterized protein</fullName>
    </submittedName>
</protein>
<reference evidence="2" key="1">
    <citation type="submission" date="2020-02" db="EMBL/GenBank/DDBJ databases">
        <authorList>
            <person name="Scholz U."/>
            <person name="Mascher M."/>
            <person name="Fiebig A."/>
        </authorList>
    </citation>
    <scope>NUCLEOTIDE SEQUENCE</scope>
</reference>